<dbReference type="InterPro" id="IPR000182">
    <property type="entry name" value="GNAT_dom"/>
</dbReference>
<dbReference type="CDD" id="cd04301">
    <property type="entry name" value="NAT_SF"/>
    <property type="match status" value="1"/>
</dbReference>
<dbReference type="Pfam" id="PF13673">
    <property type="entry name" value="Acetyltransf_10"/>
    <property type="match status" value="1"/>
</dbReference>
<comment type="caution">
    <text evidence="2">The sequence shown here is derived from an EMBL/GenBank/DDBJ whole genome shotgun (WGS) entry which is preliminary data.</text>
</comment>
<reference evidence="3" key="1">
    <citation type="journal article" date="2019" name="Int. J. Syst. Evol. Microbiol.">
        <title>The Global Catalogue of Microorganisms (GCM) 10K type strain sequencing project: providing services to taxonomists for standard genome sequencing and annotation.</title>
        <authorList>
            <consortium name="The Broad Institute Genomics Platform"/>
            <consortium name="The Broad Institute Genome Sequencing Center for Infectious Disease"/>
            <person name="Wu L."/>
            <person name="Ma J."/>
        </authorList>
    </citation>
    <scope>NUCLEOTIDE SEQUENCE [LARGE SCALE GENOMIC DNA]</scope>
    <source>
        <strain evidence="3">KCTC 22671</strain>
    </source>
</reference>
<protein>
    <submittedName>
        <fullName evidence="2">GNAT family N-acetyltransferase</fullName>
    </submittedName>
</protein>
<dbReference type="PROSITE" id="PS51186">
    <property type="entry name" value="GNAT"/>
    <property type="match status" value="1"/>
</dbReference>
<evidence type="ECO:0000313" key="2">
    <source>
        <dbReference type="EMBL" id="MFD2891796.1"/>
    </source>
</evidence>
<sequence length="146" mass="16570">MLFIKKITASDTFSVRQPILRAGMPLDSCKFDHDNDSNTSHFGLFEDNNLKGVASLFKKSNSNFKNETQFQLRGMAVLTECQKKGYGAQLIQAIEKEVKIQKNGLIWFNARLIAVPFYEKLGYTTFGTAFEIDSIGTHFVMFKVIE</sequence>
<gene>
    <name evidence="2" type="ORF">ACFS5J_07220</name>
</gene>
<dbReference type="Gene3D" id="3.40.630.30">
    <property type="match status" value="1"/>
</dbReference>
<dbReference type="Proteomes" id="UP001597534">
    <property type="component" value="Unassembled WGS sequence"/>
</dbReference>
<dbReference type="EMBL" id="JBHUPC010000012">
    <property type="protein sequence ID" value="MFD2891796.1"/>
    <property type="molecule type" value="Genomic_DNA"/>
</dbReference>
<proteinExistence type="predicted"/>
<dbReference type="SUPFAM" id="SSF55729">
    <property type="entry name" value="Acyl-CoA N-acyltransferases (Nat)"/>
    <property type="match status" value="1"/>
</dbReference>
<dbReference type="RefSeq" id="WP_379811402.1">
    <property type="nucleotide sequence ID" value="NZ_JBHUPC010000012.1"/>
</dbReference>
<name>A0ABW5YL76_9FLAO</name>
<accession>A0ABW5YL76</accession>
<evidence type="ECO:0000259" key="1">
    <source>
        <dbReference type="PROSITE" id="PS51186"/>
    </source>
</evidence>
<feature type="domain" description="N-acetyltransferase" evidence="1">
    <location>
        <begin position="2"/>
        <end position="146"/>
    </location>
</feature>
<evidence type="ECO:0000313" key="3">
    <source>
        <dbReference type="Proteomes" id="UP001597534"/>
    </source>
</evidence>
<organism evidence="2 3">
    <name type="scientific">Flavobacterium chuncheonense</name>
    <dbReference type="NCBI Taxonomy" id="2026653"/>
    <lineage>
        <taxon>Bacteria</taxon>
        <taxon>Pseudomonadati</taxon>
        <taxon>Bacteroidota</taxon>
        <taxon>Flavobacteriia</taxon>
        <taxon>Flavobacteriales</taxon>
        <taxon>Flavobacteriaceae</taxon>
        <taxon>Flavobacterium</taxon>
    </lineage>
</organism>
<dbReference type="InterPro" id="IPR016181">
    <property type="entry name" value="Acyl_CoA_acyltransferase"/>
</dbReference>
<keyword evidence="3" id="KW-1185">Reference proteome</keyword>